<dbReference type="AlphaFoldDB" id="A0A2J6TJI0"/>
<feature type="transmembrane region" description="Helical" evidence="10">
    <location>
        <begin position="348"/>
        <end position="369"/>
    </location>
</feature>
<evidence type="ECO:0000313" key="11">
    <source>
        <dbReference type="EMBL" id="PMD63173.1"/>
    </source>
</evidence>
<keyword evidence="3" id="KW-0813">Transport</keyword>
<comment type="subcellular location">
    <subcellularLocation>
        <location evidence="1">Membrane</location>
        <topology evidence="1">Multi-pass membrane protein</topology>
    </subcellularLocation>
</comment>
<dbReference type="Proteomes" id="UP000235371">
    <property type="component" value="Unassembled WGS sequence"/>
</dbReference>
<comment type="similarity">
    <text evidence="2">Belongs to the oligopeptide OPT transporter family.</text>
</comment>
<evidence type="ECO:0000256" key="4">
    <source>
        <dbReference type="ARBA" id="ARBA00022692"/>
    </source>
</evidence>
<dbReference type="NCBIfam" id="TIGR00728">
    <property type="entry name" value="OPT_sfam"/>
    <property type="match status" value="1"/>
</dbReference>
<name>A0A2J6TJI0_9HELO</name>
<keyword evidence="4 10" id="KW-0812">Transmembrane</keyword>
<evidence type="ECO:0000256" key="5">
    <source>
        <dbReference type="ARBA" id="ARBA00022856"/>
    </source>
</evidence>
<protein>
    <submittedName>
        <fullName evidence="11">OPT superfamily oligopeptide transporter</fullName>
    </submittedName>
</protein>
<keyword evidence="5" id="KW-0571">Peptide transport</keyword>
<keyword evidence="8 10" id="KW-0472">Membrane</keyword>
<dbReference type="InParanoid" id="A0A2J6TJI0"/>
<feature type="transmembrane region" description="Helical" evidence="10">
    <location>
        <begin position="727"/>
        <end position="742"/>
    </location>
</feature>
<dbReference type="GO" id="GO:0035673">
    <property type="term" value="F:oligopeptide transmembrane transporter activity"/>
    <property type="evidence" value="ECO:0007669"/>
    <property type="project" value="InterPro"/>
</dbReference>
<feature type="transmembrane region" description="Helical" evidence="10">
    <location>
        <begin position="488"/>
        <end position="509"/>
    </location>
</feature>
<feature type="compositionally biased region" description="Basic residues" evidence="9">
    <location>
        <begin position="1"/>
        <end position="10"/>
    </location>
</feature>
<feature type="transmembrane region" description="Helical" evidence="10">
    <location>
        <begin position="101"/>
        <end position="119"/>
    </location>
</feature>
<dbReference type="EMBL" id="KZ613782">
    <property type="protein sequence ID" value="PMD63173.1"/>
    <property type="molecule type" value="Genomic_DNA"/>
</dbReference>
<evidence type="ECO:0000256" key="9">
    <source>
        <dbReference type="SAM" id="MobiDB-lite"/>
    </source>
</evidence>
<sequence length="801" mass="90051">MASRFVKRWLPKQNQGQEGVDPNTDQIIPIPQIDSLLNPDSKEGLQNTSVEVGEEKVEPGSGTSADDSSSALDDDDPAIRDIPSNVRRIVSFEDDPTLPTLTFRYFVLTLLFVIPGAFLSQMSHYRTNYAPYSIFFVQICSNYLGQWMAAVLPPVQVKIPFTGLGFNLNPGPFSVKEHVLITISAASGATYNLAFMPVSIASLFFNETINPAIAIFFMWSVVITGYSFAAISRQFLLYDPQYPWFQALCQTALFETQKTQREHPSPTSRKQMYVFFAVLGAVILWQFFPEYVFPMLGSLAFLCWVAPRNATANFIGAGFGGMGFMNLSLDWANVSSLGNNGSLFLTPYWTQVLIFMAFVVNCWILLPWAKWGNLGSYKHGLMSNDVLMANGTQYPLTELLTPQSTLNETAYAELGPLYLGTQMLWGMFFDYASYTSAVAWVGLFAYPTIKATIIKIRARNENANGESINYQYNDQLNILMRAYKEVPVWWYIALFSTSFVAITSMVASGHLYIPYWTYLIALATGAIMVTPLGWLYALSNYQLPIGTTNELLYGLMINSISGHKNPTGATIYSSIAGDAWYRAQTMLQDQKIGHYMHIPPRATFFSQVFGASIGIPINYAVVRWVISTKRDYLTGAATDPSHQWTGQPVISSLSTSVQYVLVGPRRLFQEPLFHVLPYGFLAGLLVPVIVFLLHRTFPSSKLKFHLWNTTIFFSSLANFYGNISSGYLSQFIGSFVVMYWAFRYRYQLWARYNYILAAAFDAGFNFNMLLIFLFFGSGKVTPMPNWWGNDATSSERCFALE</sequence>
<evidence type="ECO:0000256" key="10">
    <source>
        <dbReference type="SAM" id="Phobius"/>
    </source>
</evidence>
<proteinExistence type="inferred from homology"/>
<evidence type="ECO:0000256" key="1">
    <source>
        <dbReference type="ARBA" id="ARBA00004141"/>
    </source>
</evidence>
<dbReference type="InterPro" id="IPR004813">
    <property type="entry name" value="OPT"/>
</dbReference>
<feature type="region of interest" description="Disordered" evidence="9">
    <location>
        <begin position="1"/>
        <end position="80"/>
    </location>
</feature>
<evidence type="ECO:0000256" key="2">
    <source>
        <dbReference type="ARBA" id="ARBA00008807"/>
    </source>
</evidence>
<feature type="transmembrane region" description="Helical" evidence="10">
    <location>
        <begin position="179"/>
        <end position="205"/>
    </location>
</feature>
<evidence type="ECO:0000256" key="6">
    <source>
        <dbReference type="ARBA" id="ARBA00022927"/>
    </source>
</evidence>
<dbReference type="PANTHER" id="PTHR22601">
    <property type="entry name" value="ISP4 LIKE PROTEIN"/>
    <property type="match status" value="1"/>
</dbReference>
<feature type="transmembrane region" description="Helical" evidence="10">
    <location>
        <begin position="515"/>
        <end position="537"/>
    </location>
</feature>
<evidence type="ECO:0000256" key="3">
    <source>
        <dbReference type="ARBA" id="ARBA00022448"/>
    </source>
</evidence>
<keyword evidence="6" id="KW-0653">Protein transport</keyword>
<evidence type="ECO:0000313" key="12">
    <source>
        <dbReference type="Proteomes" id="UP000235371"/>
    </source>
</evidence>
<keyword evidence="12" id="KW-1185">Reference proteome</keyword>
<feature type="transmembrane region" description="Helical" evidence="10">
    <location>
        <begin position="211"/>
        <end position="231"/>
    </location>
</feature>
<dbReference type="Pfam" id="PF03169">
    <property type="entry name" value="OPT"/>
    <property type="match status" value="1"/>
</dbReference>
<feature type="transmembrane region" description="Helical" evidence="10">
    <location>
        <begin position="431"/>
        <end position="449"/>
    </location>
</feature>
<accession>A0A2J6TJI0</accession>
<dbReference type="InterPro" id="IPR004648">
    <property type="entry name" value="Oligpept_transpt"/>
</dbReference>
<dbReference type="RefSeq" id="XP_024740077.1">
    <property type="nucleotide sequence ID" value="XM_024874291.1"/>
</dbReference>
<dbReference type="OrthoDB" id="9986677at2759"/>
<dbReference type="GO" id="GO:0015031">
    <property type="term" value="P:protein transport"/>
    <property type="evidence" value="ECO:0007669"/>
    <property type="project" value="UniProtKB-KW"/>
</dbReference>
<feature type="transmembrane region" description="Helical" evidence="10">
    <location>
        <begin position="754"/>
        <end position="775"/>
    </location>
</feature>
<evidence type="ECO:0000256" key="8">
    <source>
        <dbReference type="ARBA" id="ARBA00023136"/>
    </source>
</evidence>
<keyword evidence="7 10" id="KW-1133">Transmembrane helix</keyword>
<feature type="transmembrane region" description="Helical" evidence="10">
    <location>
        <begin position="308"/>
        <end position="327"/>
    </location>
</feature>
<gene>
    <name evidence="11" type="ORF">K444DRAFT_523487</name>
</gene>
<feature type="transmembrane region" description="Helical" evidence="10">
    <location>
        <begin position="675"/>
        <end position="693"/>
    </location>
</feature>
<dbReference type="GO" id="GO:0016020">
    <property type="term" value="C:membrane"/>
    <property type="evidence" value="ECO:0007669"/>
    <property type="project" value="UniProtKB-SubCell"/>
</dbReference>
<evidence type="ECO:0000256" key="7">
    <source>
        <dbReference type="ARBA" id="ARBA00022989"/>
    </source>
</evidence>
<reference evidence="11 12" key="1">
    <citation type="submission" date="2016-04" db="EMBL/GenBank/DDBJ databases">
        <title>A degradative enzymes factory behind the ericoid mycorrhizal symbiosis.</title>
        <authorList>
            <consortium name="DOE Joint Genome Institute"/>
            <person name="Martino E."/>
            <person name="Morin E."/>
            <person name="Grelet G."/>
            <person name="Kuo A."/>
            <person name="Kohler A."/>
            <person name="Daghino S."/>
            <person name="Barry K."/>
            <person name="Choi C."/>
            <person name="Cichocki N."/>
            <person name="Clum A."/>
            <person name="Copeland A."/>
            <person name="Hainaut M."/>
            <person name="Haridas S."/>
            <person name="Labutti K."/>
            <person name="Lindquist E."/>
            <person name="Lipzen A."/>
            <person name="Khouja H.-R."/>
            <person name="Murat C."/>
            <person name="Ohm R."/>
            <person name="Olson A."/>
            <person name="Spatafora J."/>
            <person name="Veneault-Fourrey C."/>
            <person name="Henrissat B."/>
            <person name="Grigoriev I."/>
            <person name="Martin F."/>
            <person name="Perotto S."/>
        </authorList>
    </citation>
    <scope>NUCLEOTIDE SEQUENCE [LARGE SCALE GENOMIC DNA]</scope>
    <source>
        <strain evidence="11 12">E</strain>
    </source>
</reference>
<dbReference type="GeneID" id="36582371"/>
<feature type="transmembrane region" description="Helical" evidence="10">
    <location>
        <begin position="604"/>
        <end position="626"/>
    </location>
</feature>
<organism evidence="11 12">
    <name type="scientific">Hyaloscypha bicolor E</name>
    <dbReference type="NCBI Taxonomy" id="1095630"/>
    <lineage>
        <taxon>Eukaryota</taxon>
        <taxon>Fungi</taxon>
        <taxon>Dikarya</taxon>
        <taxon>Ascomycota</taxon>
        <taxon>Pezizomycotina</taxon>
        <taxon>Leotiomycetes</taxon>
        <taxon>Helotiales</taxon>
        <taxon>Hyaloscyphaceae</taxon>
        <taxon>Hyaloscypha</taxon>
        <taxon>Hyaloscypha bicolor</taxon>
    </lineage>
</organism>